<reference evidence="2 3" key="1">
    <citation type="journal article" date="2019" name="Int. J. Syst. Evol. Microbiol.">
        <title>The Global Catalogue of Microorganisms (GCM) 10K type strain sequencing project: providing services to taxonomists for standard genome sequencing and annotation.</title>
        <authorList>
            <consortium name="The Broad Institute Genomics Platform"/>
            <consortium name="The Broad Institute Genome Sequencing Center for Infectious Disease"/>
            <person name="Wu L."/>
            <person name="Ma J."/>
        </authorList>
    </citation>
    <scope>NUCLEOTIDE SEQUENCE [LARGE SCALE GENOMIC DNA]</scope>
    <source>
        <strain evidence="2 3">JCM 13929</strain>
    </source>
</reference>
<protein>
    <recommendedName>
        <fullName evidence="4">Band 7 domain-containing protein</fullName>
    </recommendedName>
</protein>
<feature type="region of interest" description="Disordered" evidence="1">
    <location>
        <begin position="262"/>
        <end position="322"/>
    </location>
</feature>
<evidence type="ECO:0008006" key="4">
    <source>
        <dbReference type="Google" id="ProtNLM"/>
    </source>
</evidence>
<keyword evidence="3" id="KW-1185">Reference proteome</keyword>
<dbReference type="EMBL" id="BAAAMU010000001">
    <property type="protein sequence ID" value="GAA1608038.1"/>
    <property type="molecule type" value="Genomic_DNA"/>
</dbReference>
<proteinExistence type="predicted"/>
<evidence type="ECO:0000256" key="1">
    <source>
        <dbReference type="SAM" id="MobiDB-lite"/>
    </source>
</evidence>
<name>A0ABN2EHY0_9ACTN</name>
<feature type="compositionally biased region" description="Basic and acidic residues" evidence="1">
    <location>
        <begin position="294"/>
        <end position="305"/>
    </location>
</feature>
<evidence type="ECO:0000313" key="2">
    <source>
        <dbReference type="EMBL" id="GAA1608038.1"/>
    </source>
</evidence>
<gene>
    <name evidence="2" type="ORF">GCM10009733_000180</name>
</gene>
<sequence>MELYTYNPITKSTTLSLLLPRMPLRPPAPGTAMVLAPRKGDLLTIRHGESVPDAWYGTYRQVYEVDVTEHRLVLSMPLLSRDPAFGFPSLVRLNCRVADPAEIVHRGIMDVSGALYLPIQRMLRRVSRSFDIGELHQAEDALTESMRTFSGDAALRLRNVTVEVVVDGNEIVASGRAYREIERDTRLMEMRRERHLRMLRRDGAEGLIAEIMEREGPRAAYDMIANAEREERQELLAAWQAVLKHSEADREPWESLQAERALRDRMNGGSSSPFGGIRSTRLRGTLAPAPALEDESRGSDGDGRRTSRVRGLRPTKIEDPDR</sequence>
<dbReference type="RefSeq" id="WP_346100764.1">
    <property type="nucleotide sequence ID" value="NZ_BAAAMU010000001.1"/>
</dbReference>
<organism evidence="2 3">
    <name type="scientific">Nonomuraea maheshkhaliensis</name>
    <dbReference type="NCBI Taxonomy" id="419590"/>
    <lineage>
        <taxon>Bacteria</taxon>
        <taxon>Bacillati</taxon>
        <taxon>Actinomycetota</taxon>
        <taxon>Actinomycetes</taxon>
        <taxon>Streptosporangiales</taxon>
        <taxon>Streptosporangiaceae</taxon>
        <taxon>Nonomuraea</taxon>
    </lineage>
</organism>
<comment type="caution">
    <text evidence="2">The sequence shown here is derived from an EMBL/GenBank/DDBJ whole genome shotgun (WGS) entry which is preliminary data.</text>
</comment>
<dbReference type="Proteomes" id="UP001500064">
    <property type="component" value="Unassembled WGS sequence"/>
</dbReference>
<evidence type="ECO:0000313" key="3">
    <source>
        <dbReference type="Proteomes" id="UP001500064"/>
    </source>
</evidence>
<accession>A0ABN2EHY0</accession>